<comment type="similarity">
    <text evidence="1">Belongs to the transglycosylase Slt family.</text>
</comment>
<dbReference type="CDD" id="cd00118">
    <property type="entry name" value="LysM"/>
    <property type="match status" value="2"/>
</dbReference>
<dbReference type="GO" id="GO:0008932">
    <property type="term" value="F:lytic endotransglycosylase activity"/>
    <property type="evidence" value="ECO:0007669"/>
    <property type="project" value="TreeGrafter"/>
</dbReference>
<dbReference type="OrthoDB" id="9815002at2"/>
<feature type="domain" description="LysM" evidence="2">
    <location>
        <begin position="382"/>
        <end position="427"/>
    </location>
</feature>
<dbReference type="InterPro" id="IPR018392">
    <property type="entry name" value="LysM"/>
</dbReference>
<dbReference type="Gene3D" id="3.10.350.10">
    <property type="entry name" value="LysM domain"/>
    <property type="match status" value="2"/>
</dbReference>
<gene>
    <name evidence="3" type="ORF">C7H79_01075</name>
</gene>
<comment type="caution">
    <text evidence="3">The sequence shown here is derived from an EMBL/GenBank/DDBJ whole genome shotgun (WGS) entry which is preliminary data.</text>
</comment>
<dbReference type="PANTHER" id="PTHR33734:SF22">
    <property type="entry name" value="MEMBRANE-BOUND LYTIC MUREIN TRANSGLYCOSYLASE D"/>
    <property type="match status" value="1"/>
</dbReference>
<dbReference type="GO" id="GO:0016020">
    <property type="term" value="C:membrane"/>
    <property type="evidence" value="ECO:0007669"/>
    <property type="project" value="InterPro"/>
</dbReference>
<dbReference type="AlphaFoldDB" id="A0A2P7NZG8"/>
<evidence type="ECO:0000259" key="2">
    <source>
        <dbReference type="PROSITE" id="PS51782"/>
    </source>
</evidence>
<evidence type="ECO:0000313" key="3">
    <source>
        <dbReference type="EMBL" id="PSJ18846.1"/>
    </source>
</evidence>
<keyword evidence="4" id="KW-1185">Reference proteome</keyword>
<dbReference type="EMBL" id="PXXU01000002">
    <property type="protein sequence ID" value="PSJ18846.1"/>
    <property type="molecule type" value="Genomic_DNA"/>
</dbReference>
<dbReference type="InterPro" id="IPR023346">
    <property type="entry name" value="Lysozyme-like_dom_sf"/>
</dbReference>
<organism evidence="3 4">
    <name type="scientific">Nitrosomonas supralitoralis</name>
    <dbReference type="NCBI Taxonomy" id="2116706"/>
    <lineage>
        <taxon>Bacteria</taxon>
        <taxon>Pseudomonadati</taxon>
        <taxon>Pseudomonadota</taxon>
        <taxon>Betaproteobacteria</taxon>
        <taxon>Nitrosomonadales</taxon>
        <taxon>Nitrosomonadaceae</taxon>
        <taxon>Nitrosomonas</taxon>
    </lineage>
</organism>
<dbReference type="SMART" id="SM00257">
    <property type="entry name" value="LysM"/>
    <property type="match status" value="2"/>
</dbReference>
<reference evidence="3 4" key="1">
    <citation type="submission" date="2018-03" db="EMBL/GenBank/DDBJ databases">
        <title>Draft genome of Nitrosomonas supralitoralis APG5.</title>
        <authorList>
            <person name="Urakawa H."/>
            <person name="Lopez J.V."/>
        </authorList>
    </citation>
    <scope>NUCLEOTIDE SEQUENCE [LARGE SCALE GENOMIC DNA]</scope>
    <source>
        <strain evidence="3 4">APG5</strain>
    </source>
</reference>
<feature type="domain" description="LysM" evidence="2">
    <location>
        <begin position="313"/>
        <end position="357"/>
    </location>
</feature>
<dbReference type="Pfam" id="PF01476">
    <property type="entry name" value="LysM"/>
    <property type="match status" value="2"/>
</dbReference>
<proteinExistence type="inferred from homology"/>
<dbReference type="PROSITE" id="PS00922">
    <property type="entry name" value="TRANSGLYCOSYLASE"/>
    <property type="match status" value="1"/>
</dbReference>
<dbReference type="CDD" id="cd16894">
    <property type="entry name" value="MltD-like"/>
    <property type="match status" value="1"/>
</dbReference>
<protein>
    <submittedName>
        <fullName evidence="3">Lytic transglycosylase</fullName>
    </submittedName>
</protein>
<dbReference type="SUPFAM" id="SSF54106">
    <property type="entry name" value="LysM domain"/>
    <property type="match status" value="2"/>
</dbReference>
<sequence length="427" mass="49638">MILKRNVITAILLPLIFFVCLFLSFNAFADRLLQDKAQHNSNLWERVRSGFALTLPPDNKAIRKIAASYIHNPHTFNRIVSNSERYLFYIIEEVERRGMPMEIALLPIIESAYDPLIKSDSRTAGLWQFIPETGRIMGLEQNVWHDDRRDIVASTQAALDYLQYLYQRFDNWKLAIAAYNLGEGAISKILAKHKHKGRSIYDLNLPVEVKHYVYKLLAIKDIIANAKKYGIQLRSVPNRPYFDTVKIHEHIDIPLVARLANISEAEFTALNPAYNRYVIKVLDEPRTLLIPKEKKELFVRNLETYQDPRISWQFYRVKKGEKINDIAVRHETSVKQLQTINGIARNKNLTLGQKILVPEIVAMSQSRINSSSWKKQLKSDQSVYVVKKGDTLYEIARRYRTTVDQIKRWNNSDERLSIGQKLVMLRS</sequence>
<dbReference type="InterPro" id="IPR036779">
    <property type="entry name" value="LysM_dom_sf"/>
</dbReference>
<evidence type="ECO:0000256" key="1">
    <source>
        <dbReference type="ARBA" id="ARBA00007734"/>
    </source>
</evidence>
<dbReference type="PANTHER" id="PTHR33734">
    <property type="entry name" value="LYSM DOMAIN-CONTAINING GPI-ANCHORED PROTEIN 2"/>
    <property type="match status" value="1"/>
</dbReference>
<dbReference type="InterPro" id="IPR000189">
    <property type="entry name" value="Transglyc_AS"/>
</dbReference>
<dbReference type="Gene3D" id="1.10.530.10">
    <property type="match status" value="1"/>
</dbReference>
<dbReference type="Proteomes" id="UP000241912">
    <property type="component" value="Unassembled WGS sequence"/>
</dbReference>
<dbReference type="RefSeq" id="WP_106705443.1">
    <property type="nucleotide sequence ID" value="NZ_PXXU01000002.1"/>
</dbReference>
<dbReference type="SUPFAM" id="SSF53955">
    <property type="entry name" value="Lysozyme-like"/>
    <property type="match status" value="1"/>
</dbReference>
<dbReference type="Pfam" id="PF01464">
    <property type="entry name" value="SLT"/>
    <property type="match status" value="1"/>
</dbReference>
<evidence type="ECO:0000313" key="4">
    <source>
        <dbReference type="Proteomes" id="UP000241912"/>
    </source>
</evidence>
<dbReference type="InterPro" id="IPR008258">
    <property type="entry name" value="Transglycosylase_SLT_dom_1"/>
</dbReference>
<dbReference type="PROSITE" id="PS51782">
    <property type="entry name" value="LYSM"/>
    <property type="match status" value="2"/>
</dbReference>
<accession>A0A2P7NZG8</accession>
<name>A0A2P7NZG8_9PROT</name>
<dbReference type="GO" id="GO:0000270">
    <property type="term" value="P:peptidoglycan metabolic process"/>
    <property type="evidence" value="ECO:0007669"/>
    <property type="project" value="InterPro"/>
</dbReference>